<organism evidence="3 4">
    <name type="scientific">Lysobacter capsici AZ78</name>
    <dbReference type="NCBI Taxonomy" id="1444315"/>
    <lineage>
        <taxon>Bacteria</taxon>
        <taxon>Pseudomonadati</taxon>
        <taxon>Pseudomonadota</taxon>
        <taxon>Gammaproteobacteria</taxon>
        <taxon>Lysobacterales</taxon>
        <taxon>Lysobacteraceae</taxon>
        <taxon>Lysobacter</taxon>
    </lineage>
</organism>
<sequence>MKKAALPQDFFIHVAAALIAIAFCLLGGWLLFRMPELPSTAAPLEVIYIERVVADTQPSPSPQQASIVPPMQTTQPTRSLAPNATTSPSSAAPRNERLPDVSIRPATNPKTPPNTSRLYAADGQIVLPAGVAVDPMRKPDGDPPGGVNDRGVKQMQALLERRNPIAPEEGSRFGGEWESDGTLGEVANKKLKTGLKRVIAKLPHRKQVQEVRARPPPAIRFNPALHERPSDLGSEATGDAYKAAPIAFEKAPGLDGEASRRVRKWVGELEARAAGCDRQRLKALVAPVLTHLADLQRAEYAAARGGDPIQIEQLLPRTADMAYDQARRAMWYADKKLSDCAK</sequence>
<keyword evidence="2" id="KW-1133">Transmembrane helix</keyword>
<evidence type="ECO:0000256" key="2">
    <source>
        <dbReference type="SAM" id="Phobius"/>
    </source>
</evidence>
<evidence type="ECO:0000313" key="3">
    <source>
        <dbReference type="EMBL" id="KWS03142.1"/>
    </source>
</evidence>
<gene>
    <name evidence="3" type="ORF">AZ78_0688</name>
</gene>
<proteinExistence type="predicted"/>
<dbReference type="AlphaFoldDB" id="A0A120AFK0"/>
<feature type="compositionally biased region" description="Low complexity" evidence="1">
    <location>
        <begin position="79"/>
        <end position="93"/>
    </location>
</feature>
<evidence type="ECO:0000256" key="1">
    <source>
        <dbReference type="SAM" id="MobiDB-lite"/>
    </source>
</evidence>
<keyword evidence="2" id="KW-0812">Transmembrane</keyword>
<feature type="region of interest" description="Disordered" evidence="1">
    <location>
        <begin position="57"/>
        <end position="119"/>
    </location>
</feature>
<comment type="caution">
    <text evidence="3">The sequence shown here is derived from an EMBL/GenBank/DDBJ whole genome shotgun (WGS) entry which is preliminary data.</text>
</comment>
<reference evidence="3 4" key="1">
    <citation type="journal article" date="2014" name="Genome Announc.">
        <title>Draft Genome Sequence of Lysobacter capsici AZ78, a Bacterium Antagonistic to Plant-Pathogenic Oomycetes.</title>
        <authorList>
            <person name="Puopolo G."/>
            <person name="Sonego P."/>
            <person name="Engelen K."/>
            <person name="Pertot I."/>
        </authorList>
    </citation>
    <scope>NUCLEOTIDE SEQUENCE [LARGE SCALE GENOMIC DNA]</scope>
    <source>
        <strain evidence="3 4">AZ78</strain>
    </source>
</reference>
<dbReference type="Proteomes" id="UP000023435">
    <property type="component" value="Unassembled WGS sequence"/>
</dbReference>
<name>A0A120AFK0_9GAMM</name>
<keyword evidence="4" id="KW-1185">Reference proteome</keyword>
<evidence type="ECO:0000313" key="4">
    <source>
        <dbReference type="Proteomes" id="UP000023435"/>
    </source>
</evidence>
<dbReference type="EMBL" id="JAJA02000001">
    <property type="protein sequence ID" value="KWS03142.1"/>
    <property type="molecule type" value="Genomic_DNA"/>
</dbReference>
<protein>
    <submittedName>
        <fullName evidence="3">Uncharacterized protein</fullName>
    </submittedName>
</protein>
<accession>A0A120AFK0</accession>
<dbReference type="RefSeq" id="WP_051546855.1">
    <property type="nucleotide sequence ID" value="NZ_JAJA02000001.1"/>
</dbReference>
<feature type="transmembrane region" description="Helical" evidence="2">
    <location>
        <begin position="12"/>
        <end position="32"/>
    </location>
</feature>
<feature type="compositionally biased region" description="Polar residues" evidence="1">
    <location>
        <begin position="57"/>
        <end position="78"/>
    </location>
</feature>
<keyword evidence="2" id="KW-0472">Membrane</keyword>